<feature type="domain" description="Histidine kinase" evidence="7">
    <location>
        <begin position="1"/>
        <end position="205"/>
    </location>
</feature>
<protein>
    <recommendedName>
        <fullName evidence="2">histidine kinase</fullName>
        <ecNumber evidence="2">2.7.13.3</ecNumber>
    </recommendedName>
</protein>
<dbReference type="SUPFAM" id="SSF55874">
    <property type="entry name" value="ATPase domain of HSP90 chaperone/DNA topoisomerase II/histidine kinase"/>
    <property type="match status" value="1"/>
</dbReference>
<evidence type="ECO:0000256" key="3">
    <source>
        <dbReference type="ARBA" id="ARBA00022553"/>
    </source>
</evidence>
<evidence type="ECO:0000313" key="8">
    <source>
        <dbReference type="EMBL" id="MBC8333725.1"/>
    </source>
</evidence>
<dbReference type="InterPro" id="IPR036890">
    <property type="entry name" value="HATPase_C_sf"/>
</dbReference>
<dbReference type="PANTHER" id="PTHR43711:SF1">
    <property type="entry name" value="HISTIDINE KINASE 1"/>
    <property type="match status" value="1"/>
</dbReference>
<comment type="caution">
    <text evidence="8">The sequence shown here is derived from an EMBL/GenBank/DDBJ whole genome shotgun (WGS) entry which is preliminary data.</text>
</comment>
<dbReference type="CDD" id="cd00075">
    <property type="entry name" value="HATPase"/>
    <property type="match status" value="1"/>
</dbReference>
<keyword evidence="4" id="KW-0808">Transferase</keyword>
<dbReference type="FunFam" id="3.30.565.10:FF:000006">
    <property type="entry name" value="Sensor histidine kinase WalK"/>
    <property type="match status" value="1"/>
</dbReference>
<accession>A0A8J6NH77</accession>
<sequence length="207" mass="23062">MGAAGALTENQVHFLEIIRNNTERLNVLVTDLLDISRIESGRITLAPQPVSLEEITKDVMDNVQSRSKTDEKAMEFSLEITKELPTVNADPERLRQIINNLVENAYHYTPENGHIMVSVHEVNGGDEVQINVQDDGVGISIEDQEQVFERFYRGEDPLVLATPGTGLGLAIVKQLVEMHKGRIWAESSGKVGEGSIFSFTLPVYKKF</sequence>
<proteinExistence type="predicted"/>
<organism evidence="8 9">
    <name type="scientific">Candidatus Desulfolinea nitratireducens</name>
    <dbReference type="NCBI Taxonomy" id="2841698"/>
    <lineage>
        <taxon>Bacteria</taxon>
        <taxon>Bacillati</taxon>
        <taxon>Chloroflexota</taxon>
        <taxon>Anaerolineae</taxon>
        <taxon>Anaerolineales</taxon>
        <taxon>Anaerolineales incertae sedis</taxon>
        <taxon>Candidatus Desulfolinea</taxon>
    </lineage>
</organism>
<dbReference type="PROSITE" id="PS50109">
    <property type="entry name" value="HIS_KIN"/>
    <property type="match status" value="1"/>
</dbReference>
<dbReference type="Gene3D" id="1.10.287.130">
    <property type="match status" value="1"/>
</dbReference>
<evidence type="ECO:0000259" key="7">
    <source>
        <dbReference type="PROSITE" id="PS50109"/>
    </source>
</evidence>
<evidence type="ECO:0000256" key="2">
    <source>
        <dbReference type="ARBA" id="ARBA00012438"/>
    </source>
</evidence>
<dbReference type="EMBL" id="JACNJN010000021">
    <property type="protein sequence ID" value="MBC8333725.1"/>
    <property type="molecule type" value="Genomic_DNA"/>
</dbReference>
<dbReference type="InterPro" id="IPR003661">
    <property type="entry name" value="HisK_dim/P_dom"/>
</dbReference>
<dbReference type="InterPro" id="IPR050736">
    <property type="entry name" value="Sensor_HK_Regulatory"/>
</dbReference>
<dbReference type="GO" id="GO:0000155">
    <property type="term" value="F:phosphorelay sensor kinase activity"/>
    <property type="evidence" value="ECO:0007669"/>
    <property type="project" value="InterPro"/>
</dbReference>
<dbReference type="EC" id="2.7.13.3" evidence="2"/>
<dbReference type="PANTHER" id="PTHR43711">
    <property type="entry name" value="TWO-COMPONENT HISTIDINE KINASE"/>
    <property type="match status" value="1"/>
</dbReference>
<evidence type="ECO:0000313" key="9">
    <source>
        <dbReference type="Proteomes" id="UP000614469"/>
    </source>
</evidence>
<dbReference type="InterPro" id="IPR005467">
    <property type="entry name" value="His_kinase_dom"/>
</dbReference>
<evidence type="ECO:0000256" key="4">
    <source>
        <dbReference type="ARBA" id="ARBA00022679"/>
    </source>
</evidence>
<gene>
    <name evidence="8" type="ORF">H8E29_00515</name>
</gene>
<evidence type="ECO:0000256" key="5">
    <source>
        <dbReference type="ARBA" id="ARBA00022777"/>
    </source>
</evidence>
<keyword evidence="6" id="KW-0902">Two-component regulatory system</keyword>
<dbReference type="CDD" id="cd00082">
    <property type="entry name" value="HisKA"/>
    <property type="match status" value="1"/>
</dbReference>
<keyword evidence="3" id="KW-0597">Phosphoprotein</keyword>
<evidence type="ECO:0000256" key="6">
    <source>
        <dbReference type="ARBA" id="ARBA00023012"/>
    </source>
</evidence>
<reference evidence="8 9" key="1">
    <citation type="submission" date="2020-08" db="EMBL/GenBank/DDBJ databases">
        <title>Bridging the membrane lipid divide: bacteria of the FCB group superphylum have the potential to synthesize archaeal ether lipids.</title>
        <authorList>
            <person name="Villanueva L."/>
            <person name="Von Meijenfeldt F.A.B."/>
            <person name="Westbye A.B."/>
            <person name="Yadav S."/>
            <person name="Hopmans E.C."/>
            <person name="Dutilh B.E."/>
            <person name="Sinninghe Damste J.S."/>
        </authorList>
    </citation>
    <scope>NUCLEOTIDE SEQUENCE [LARGE SCALE GENOMIC DNA]</scope>
    <source>
        <strain evidence="8">NIOZ-UU36</strain>
    </source>
</reference>
<dbReference type="SMART" id="SM00387">
    <property type="entry name" value="HATPase_c"/>
    <property type="match status" value="1"/>
</dbReference>
<dbReference type="AlphaFoldDB" id="A0A8J6NH77"/>
<keyword evidence="5 8" id="KW-0418">Kinase</keyword>
<dbReference type="Pfam" id="PF02518">
    <property type="entry name" value="HATPase_c"/>
    <property type="match status" value="1"/>
</dbReference>
<comment type="catalytic activity">
    <reaction evidence="1">
        <text>ATP + protein L-histidine = ADP + protein N-phospho-L-histidine.</text>
        <dbReference type="EC" id="2.7.13.3"/>
    </reaction>
</comment>
<dbReference type="Gene3D" id="3.30.565.10">
    <property type="entry name" value="Histidine kinase-like ATPase, C-terminal domain"/>
    <property type="match status" value="1"/>
</dbReference>
<name>A0A8J6NH77_9CHLR</name>
<dbReference type="PRINTS" id="PR00344">
    <property type="entry name" value="BCTRLSENSOR"/>
</dbReference>
<dbReference type="InterPro" id="IPR004358">
    <property type="entry name" value="Sig_transdc_His_kin-like_C"/>
</dbReference>
<dbReference type="Proteomes" id="UP000614469">
    <property type="component" value="Unassembled WGS sequence"/>
</dbReference>
<dbReference type="InterPro" id="IPR003594">
    <property type="entry name" value="HATPase_dom"/>
</dbReference>
<dbReference type="SUPFAM" id="SSF47384">
    <property type="entry name" value="Homodimeric domain of signal transducing histidine kinase"/>
    <property type="match status" value="1"/>
</dbReference>
<evidence type="ECO:0000256" key="1">
    <source>
        <dbReference type="ARBA" id="ARBA00000085"/>
    </source>
</evidence>
<dbReference type="InterPro" id="IPR036097">
    <property type="entry name" value="HisK_dim/P_sf"/>
</dbReference>